<gene>
    <name evidence="1" type="ORF">SAMN05421508_105328</name>
</gene>
<protein>
    <submittedName>
        <fullName evidence="1">Uncharacterized protein</fullName>
    </submittedName>
</protein>
<accession>A0A286GN80</accession>
<organism evidence="1 2">
    <name type="scientific">Caenispirillum bisanense</name>
    <dbReference type="NCBI Taxonomy" id="414052"/>
    <lineage>
        <taxon>Bacteria</taxon>
        <taxon>Pseudomonadati</taxon>
        <taxon>Pseudomonadota</taxon>
        <taxon>Alphaproteobacteria</taxon>
        <taxon>Rhodospirillales</taxon>
        <taxon>Novispirillaceae</taxon>
        <taxon>Caenispirillum</taxon>
    </lineage>
</organism>
<proteinExistence type="predicted"/>
<name>A0A286GN80_9PROT</name>
<dbReference type="RefSeq" id="WP_097279695.1">
    <property type="nucleotide sequence ID" value="NZ_OCNJ01000005.1"/>
</dbReference>
<sequence length="472" mass="52583">MSDRTSDHAARARKARFTVDAAMGDGRALAPVPSPLRPPLRSIGTSLARGRKARLMHTAARLYPILRRIEEKLYPADKRLLLPADMASALAHPDVVERALRLFDGAWQARLIAVRGLDGKPLAPGDRKRAAAACGMTVAAAEQVFLDRAVVAVFSENPVMGEKLQGAVADVEGLAKVRMLAELDALTVEEFTKGLGTNFLQMLARLPLDQLQAAVKLKPYHIRPLRQILKNDFRKVLGWSPEVLTAIAESFHCVEQIRDLDEDIDFIEDPESIRVLGAWSTYDITEKVNEERRSRGQPRLKGRRFETDIGGLRRILGGTFADLVRRPPALLAAFGQIMHDLRALPGPQRSDRIDQLRTFAERYVEYMTPQLLVALKIIGPNNSRIAERDKNDPTFGEAINMLEGLWMKDRLGRKFFEGQLQEPQGASAVALLVRQFSEMKARGSIKGEAEIVQIVAQSDLLDGPLRPFMKLK</sequence>
<keyword evidence="2" id="KW-1185">Reference proteome</keyword>
<evidence type="ECO:0000313" key="1">
    <source>
        <dbReference type="EMBL" id="SOD96444.1"/>
    </source>
</evidence>
<dbReference type="Proteomes" id="UP000219621">
    <property type="component" value="Unassembled WGS sequence"/>
</dbReference>
<dbReference type="OrthoDB" id="7324398at2"/>
<reference evidence="1 2" key="1">
    <citation type="submission" date="2017-09" db="EMBL/GenBank/DDBJ databases">
        <authorList>
            <person name="Ehlers B."/>
            <person name="Leendertz F.H."/>
        </authorList>
    </citation>
    <scope>NUCLEOTIDE SEQUENCE [LARGE SCALE GENOMIC DNA]</scope>
    <source>
        <strain evidence="1 2">USBA 140</strain>
    </source>
</reference>
<evidence type="ECO:0000313" key="2">
    <source>
        <dbReference type="Proteomes" id="UP000219621"/>
    </source>
</evidence>
<dbReference type="AlphaFoldDB" id="A0A286GN80"/>
<dbReference type="EMBL" id="OCNJ01000005">
    <property type="protein sequence ID" value="SOD96444.1"/>
    <property type="molecule type" value="Genomic_DNA"/>
</dbReference>